<protein>
    <submittedName>
        <fullName evidence="1">Uncharacterized protein</fullName>
    </submittedName>
</protein>
<keyword evidence="2" id="KW-1185">Reference proteome</keyword>
<dbReference type="Proteomes" id="UP000821853">
    <property type="component" value="Unassembled WGS sequence"/>
</dbReference>
<dbReference type="OMA" id="DSCTNTV"/>
<sequence>MPISEGVVGGKKVTVLRDSCTNTVLIKMSLVRDEQLTGKKSPVIFVDYTVKWLPEAIIEISTPYYSGSVTAKCLENPLYDLILGDVPGV</sequence>
<dbReference type="OrthoDB" id="6373272at2759"/>
<dbReference type="AlphaFoldDB" id="A0A9J6GX39"/>
<evidence type="ECO:0000313" key="1">
    <source>
        <dbReference type="EMBL" id="KAH9378820.1"/>
    </source>
</evidence>
<dbReference type="EMBL" id="JABSTR010000009">
    <property type="protein sequence ID" value="KAH9378820.1"/>
    <property type="molecule type" value="Genomic_DNA"/>
</dbReference>
<gene>
    <name evidence="1" type="ORF">HPB48_021912</name>
</gene>
<comment type="caution">
    <text evidence="1">The sequence shown here is derived from an EMBL/GenBank/DDBJ whole genome shotgun (WGS) entry which is preliminary data.</text>
</comment>
<proteinExistence type="predicted"/>
<organism evidence="1 2">
    <name type="scientific">Haemaphysalis longicornis</name>
    <name type="common">Bush tick</name>
    <dbReference type="NCBI Taxonomy" id="44386"/>
    <lineage>
        <taxon>Eukaryota</taxon>
        <taxon>Metazoa</taxon>
        <taxon>Ecdysozoa</taxon>
        <taxon>Arthropoda</taxon>
        <taxon>Chelicerata</taxon>
        <taxon>Arachnida</taxon>
        <taxon>Acari</taxon>
        <taxon>Parasitiformes</taxon>
        <taxon>Ixodida</taxon>
        <taxon>Ixodoidea</taxon>
        <taxon>Ixodidae</taxon>
        <taxon>Haemaphysalinae</taxon>
        <taxon>Haemaphysalis</taxon>
    </lineage>
</organism>
<reference evidence="1 2" key="1">
    <citation type="journal article" date="2020" name="Cell">
        <title>Large-Scale Comparative Analyses of Tick Genomes Elucidate Their Genetic Diversity and Vector Capacities.</title>
        <authorList>
            <consortium name="Tick Genome and Microbiome Consortium (TIGMIC)"/>
            <person name="Jia N."/>
            <person name="Wang J."/>
            <person name="Shi W."/>
            <person name="Du L."/>
            <person name="Sun Y."/>
            <person name="Zhan W."/>
            <person name="Jiang J.F."/>
            <person name="Wang Q."/>
            <person name="Zhang B."/>
            <person name="Ji P."/>
            <person name="Bell-Sakyi L."/>
            <person name="Cui X.M."/>
            <person name="Yuan T.T."/>
            <person name="Jiang B.G."/>
            <person name="Yang W.F."/>
            <person name="Lam T.T."/>
            <person name="Chang Q.C."/>
            <person name="Ding S.J."/>
            <person name="Wang X.J."/>
            <person name="Zhu J.G."/>
            <person name="Ruan X.D."/>
            <person name="Zhao L."/>
            <person name="Wei J.T."/>
            <person name="Ye R.Z."/>
            <person name="Que T.C."/>
            <person name="Du C.H."/>
            <person name="Zhou Y.H."/>
            <person name="Cheng J.X."/>
            <person name="Dai P.F."/>
            <person name="Guo W.B."/>
            <person name="Han X.H."/>
            <person name="Huang E.J."/>
            <person name="Li L.F."/>
            <person name="Wei W."/>
            <person name="Gao Y.C."/>
            <person name="Liu J.Z."/>
            <person name="Shao H.Z."/>
            <person name="Wang X."/>
            <person name="Wang C.C."/>
            <person name="Yang T.C."/>
            <person name="Huo Q.B."/>
            <person name="Li W."/>
            <person name="Chen H.Y."/>
            <person name="Chen S.E."/>
            <person name="Zhou L.G."/>
            <person name="Ni X.B."/>
            <person name="Tian J.H."/>
            <person name="Sheng Y."/>
            <person name="Liu T."/>
            <person name="Pan Y.S."/>
            <person name="Xia L.Y."/>
            <person name="Li J."/>
            <person name="Zhao F."/>
            <person name="Cao W.C."/>
        </authorList>
    </citation>
    <scope>NUCLEOTIDE SEQUENCE [LARGE SCALE GENOMIC DNA]</scope>
    <source>
        <strain evidence="1">HaeL-2018</strain>
    </source>
</reference>
<dbReference type="VEuPathDB" id="VectorBase:HLOH_045834"/>
<name>A0A9J6GX39_HAELO</name>
<evidence type="ECO:0000313" key="2">
    <source>
        <dbReference type="Proteomes" id="UP000821853"/>
    </source>
</evidence>
<accession>A0A9J6GX39</accession>